<dbReference type="InterPro" id="IPR036388">
    <property type="entry name" value="WH-like_DNA-bd_sf"/>
</dbReference>
<dbReference type="AlphaFoldDB" id="F6BCA0"/>
<dbReference type="InterPro" id="IPR013668">
    <property type="entry name" value="RNase_R_HTH_12"/>
</dbReference>
<dbReference type="EMBL" id="CP002737">
    <property type="protein sequence ID" value="AEF97306.1"/>
    <property type="molecule type" value="Genomic_DNA"/>
</dbReference>
<dbReference type="InterPro" id="IPR036390">
    <property type="entry name" value="WH_DNA-bd_sf"/>
</dbReference>
<dbReference type="PANTHER" id="PTHR41964">
    <property type="entry name" value="GLOBAL NITROGEN REGULATOR NRPR"/>
    <property type="match status" value="1"/>
</dbReference>
<dbReference type="InterPro" id="IPR036984">
    <property type="entry name" value="NrpR_dom_sf"/>
</dbReference>
<feature type="domain" description="Ribonuclease R winged-helix" evidence="2">
    <location>
        <begin position="10"/>
        <end position="75"/>
    </location>
</feature>
<reference evidence="3 4" key="1">
    <citation type="submission" date="2011-05" db="EMBL/GenBank/DDBJ databases">
        <title>Complete sequence of Methanotorris igneus Kol 5.</title>
        <authorList>
            <consortium name="US DOE Joint Genome Institute"/>
            <person name="Lucas S."/>
            <person name="Han J."/>
            <person name="Lapidus A."/>
            <person name="Cheng J.-F."/>
            <person name="Goodwin L."/>
            <person name="Pitluck S."/>
            <person name="Peters L."/>
            <person name="Mikhailova N."/>
            <person name="Chertkov O."/>
            <person name="Han C."/>
            <person name="Tapia R."/>
            <person name="Land M."/>
            <person name="Hauser L."/>
            <person name="Kyrpides N."/>
            <person name="Ivanova N."/>
            <person name="Pagani I."/>
            <person name="Sieprawska-Lupa M."/>
            <person name="Whitman W."/>
            <person name="Woyke T."/>
        </authorList>
    </citation>
    <scope>NUCLEOTIDE SEQUENCE [LARGE SCALE GENOMIC DNA]</scope>
    <source>
        <strain evidence="4">DSM 5666 / JCM 11834 / Kol 5</strain>
    </source>
</reference>
<protein>
    <submittedName>
        <fullName evidence="3">Uncharacterized protein</fullName>
    </submittedName>
</protein>
<feature type="domain" description="NrpR regulatory" evidence="1">
    <location>
        <begin position="85"/>
        <end position="302"/>
    </location>
</feature>
<dbReference type="Gene3D" id="3.30.70.1360">
    <property type="entry name" value="mj0159-like"/>
    <property type="match status" value="3"/>
</dbReference>
<dbReference type="Gene3D" id="1.10.10.10">
    <property type="entry name" value="Winged helix-like DNA-binding domain superfamily/Winged helix DNA-binding domain"/>
    <property type="match status" value="1"/>
</dbReference>
<dbReference type="Pfam" id="PF08461">
    <property type="entry name" value="WHD_RNase_R"/>
    <property type="match status" value="1"/>
</dbReference>
<dbReference type="KEGG" id="mig:Metig_1774"/>
<evidence type="ECO:0000313" key="4">
    <source>
        <dbReference type="Proteomes" id="UP000009227"/>
    </source>
</evidence>
<dbReference type="PANTHER" id="PTHR41964:SF1">
    <property type="entry name" value="GLOBAL NITROGEN REGULATOR NRPR"/>
    <property type="match status" value="1"/>
</dbReference>
<dbReference type="InterPro" id="IPR038982">
    <property type="entry name" value="NrpR"/>
</dbReference>
<dbReference type="Proteomes" id="UP000009227">
    <property type="component" value="Chromosome"/>
</dbReference>
<evidence type="ECO:0000259" key="1">
    <source>
        <dbReference type="Pfam" id="PF01995"/>
    </source>
</evidence>
<gene>
    <name evidence="3" type="ordered locus">Metig_1774</name>
</gene>
<accession>F6BCA0</accession>
<proteinExistence type="predicted"/>
<feature type="domain" description="NrpR regulatory" evidence="1">
    <location>
        <begin position="320"/>
        <end position="534"/>
    </location>
</feature>
<organism evidence="4">
    <name type="scientific">Methanotorris igneus (strain DSM 5666 / JCM 11834 / Kol 5)</name>
    <dbReference type="NCBI Taxonomy" id="880724"/>
    <lineage>
        <taxon>Archaea</taxon>
        <taxon>Methanobacteriati</taxon>
        <taxon>Methanobacteriota</taxon>
        <taxon>Methanomada group</taxon>
        <taxon>Methanococci</taxon>
        <taxon>Methanococcales</taxon>
        <taxon>Methanocaldococcaceae</taxon>
        <taxon>Methanotorris</taxon>
    </lineage>
</organism>
<sequence length="540" mass="60592">MGDDVDKKLIEILSILAEANKPIGAKIIADELKKRGYDIGERAVRYHLRILDERKLTKKVGYVGRVITQKGLEELEKANISYRLGSIFSQIMEKLYLADYRNGIAVVNKSIVYGDHNEIKDTILKVLEFGLGVGDKVNIVEEKNYTRIETLCSVTFDNWLLSHGILPIPKYGGIVKFEDYEPVQFEGVINYKSTSVDPLEAFIMQRKTDVWGVIENGEGYVPANFRVIPKEAKEKFEKLLKKDTLNCILSYGEDNVLGLNVEEDEIGIALVGGLSPVAALVEKGYYVELNAASTIKKVSFMEKVNKRKIVPQKKKSGIRIKSVLSKMFNNMAKVTYDINKEDGNVIVNVGYVEKKYYDDVVEILKEAYKKGLGISDRFGIKEEDGLIKISTICASTLDGILSNYGIPIIPCYGGVLEIGEEKERFIDIISYEGSSLDPHEVFFNKVDCETSILAGFREVPMCAREDLIDLVKVLGWNGIKEIGRPNNEVYGVSVEKNMCGVVTIGGMNPLAMIKEHEIPIEIKALHEIVKFSELVKYDEI</sequence>
<keyword evidence="4" id="KW-1185">Reference proteome</keyword>
<dbReference type="InterPro" id="IPR002846">
    <property type="entry name" value="NRD"/>
</dbReference>
<dbReference type="HOGENOM" id="CLU_507744_0_0_2"/>
<dbReference type="RefSeq" id="WP_013799895.1">
    <property type="nucleotide sequence ID" value="NC_015562.1"/>
</dbReference>
<dbReference type="GeneID" id="10644648"/>
<evidence type="ECO:0000259" key="2">
    <source>
        <dbReference type="Pfam" id="PF08461"/>
    </source>
</evidence>
<evidence type="ECO:0000313" key="3">
    <source>
        <dbReference type="EMBL" id="AEF97306.1"/>
    </source>
</evidence>
<dbReference type="SUPFAM" id="SSF46785">
    <property type="entry name" value="Winged helix' DNA-binding domain"/>
    <property type="match status" value="1"/>
</dbReference>
<dbReference type="OrthoDB" id="358798at2157"/>
<name>F6BCA0_METIK</name>
<dbReference type="Pfam" id="PF01995">
    <property type="entry name" value="NRD1_2"/>
    <property type="match status" value="2"/>
</dbReference>
<dbReference type="STRING" id="880724.Metig_1774"/>